<dbReference type="Gene3D" id="3.30.70.940">
    <property type="entry name" value="NusG, N-terminal domain"/>
    <property type="match status" value="1"/>
</dbReference>
<dbReference type="SUPFAM" id="SSF82679">
    <property type="entry name" value="N-utilization substance G protein NusG, N-terminal domain"/>
    <property type="match status" value="1"/>
</dbReference>
<organism evidence="3 4">
    <name type="scientific">Spartinivicinus poritis</name>
    <dbReference type="NCBI Taxonomy" id="2994640"/>
    <lineage>
        <taxon>Bacteria</taxon>
        <taxon>Pseudomonadati</taxon>
        <taxon>Pseudomonadota</taxon>
        <taxon>Gammaproteobacteria</taxon>
        <taxon>Oceanospirillales</taxon>
        <taxon>Zooshikellaceae</taxon>
        <taxon>Spartinivicinus</taxon>
    </lineage>
</organism>
<proteinExistence type="predicted"/>
<accession>A0ABT5UGA6</accession>
<dbReference type="RefSeq" id="WP_274691737.1">
    <property type="nucleotide sequence ID" value="NZ_JAPMOU010000063.1"/>
</dbReference>
<protein>
    <submittedName>
        <fullName evidence="3">Transcription/translation regulatory transformer protein RfaH</fullName>
    </submittedName>
</protein>
<dbReference type="Proteomes" id="UP001528823">
    <property type="component" value="Unassembled WGS sequence"/>
</dbReference>
<sequence>MWYLLRTKPKEEKRAVQHLNNQGFDNYCPWLKKKNGTEEPLFPGYLFLQKRAADEVGALYSKVRSTRGVLGFVRFGATFAEVDDELIEKIKKQQALLDGQPIFKPDQLVEFKDGPFKYFKAVYLCDKGLDRCVVLLNFLNQSHRLEVDQSELIGAS</sequence>
<evidence type="ECO:0000256" key="1">
    <source>
        <dbReference type="ARBA" id="ARBA00023163"/>
    </source>
</evidence>
<feature type="domain" description="NusG-like N-terminal" evidence="2">
    <location>
        <begin position="1"/>
        <end position="94"/>
    </location>
</feature>
<comment type="caution">
    <text evidence="3">The sequence shown here is derived from an EMBL/GenBank/DDBJ whole genome shotgun (WGS) entry which is preliminary data.</text>
</comment>
<keyword evidence="1" id="KW-0804">Transcription</keyword>
<dbReference type="InterPro" id="IPR006645">
    <property type="entry name" value="NGN-like_dom"/>
</dbReference>
<keyword evidence="4" id="KW-1185">Reference proteome</keyword>
<dbReference type="Pfam" id="PF02357">
    <property type="entry name" value="NusG"/>
    <property type="match status" value="1"/>
</dbReference>
<evidence type="ECO:0000259" key="2">
    <source>
        <dbReference type="SMART" id="SM00738"/>
    </source>
</evidence>
<evidence type="ECO:0000313" key="4">
    <source>
        <dbReference type="Proteomes" id="UP001528823"/>
    </source>
</evidence>
<dbReference type="CDD" id="cd09892">
    <property type="entry name" value="NGN_SP_RfaH"/>
    <property type="match status" value="1"/>
</dbReference>
<dbReference type="SMART" id="SM00738">
    <property type="entry name" value="NGN"/>
    <property type="match status" value="1"/>
</dbReference>
<dbReference type="InterPro" id="IPR036735">
    <property type="entry name" value="NGN_dom_sf"/>
</dbReference>
<gene>
    <name evidence="3" type="ORF">ORQ98_26035</name>
</gene>
<dbReference type="EMBL" id="JAPMOU010000063">
    <property type="protein sequence ID" value="MDE1465430.1"/>
    <property type="molecule type" value="Genomic_DNA"/>
</dbReference>
<name>A0ABT5UGA6_9GAMM</name>
<evidence type="ECO:0000313" key="3">
    <source>
        <dbReference type="EMBL" id="MDE1465430.1"/>
    </source>
</evidence>
<reference evidence="3 4" key="1">
    <citation type="submission" date="2022-11" db="EMBL/GenBank/DDBJ databases">
        <title>Spartinivicinus poritis sp. nov., isolated from scleractinian coral Porites lutea.</title>
        <authorList>
            <person name="Zhang G."/>
            <person name="Cai L."/>
            <person name="Wei Q."/>
        </authorList>
    </citation>
    <scope>NUCLEOTIDE SEQUENCE [LARGE SCALE GENOMIC DNA]</scope>
    <source>
        <strain evidence="3 4">A2-2</strain>
    </source>
</reference>